<feature type="compositionally biased region" description="Polar residues" evidence="1">
    <location>
        <begin position="350"/>
        <end position="363"/>
    </location>
</feature>
<feature type="compositionally biased region" description="Gly residues" evidence="1">
    <location>
        <begin position="208"/>
        <end position="218"/>
    </location>
</feature>
<feature type="compositionally biased region" description="Polar residues" evidence="1">
    <location>
        <begin position="440"/>
        <end position="473"/>
    </location>
</feature>
<feature type="compositionally biased region" description="Gly residues" evidence="1">
    <location>
        <begin position="511"/>
        <end position="528"/>
    </location>
</feature>
<name>A0A292Q7H3_9PEZI</name>
<keyword evidence="3" id="KW-1185">Reference proteome</keyword>
<feature type="compositionally biased region" description="Pro residues" evidence="1">
    <location>
        <begin position="111"/>
        <end position="126"/>
    </location>
</feature>
<protein>
    <submittedName>
        <fullName evidence="2">Uncharacterized protein</fullName>
    </submittedName>
</protein>
<proteinExistence type="predicted"/>
<feature type="compositionally biased region" description="Pro residues" evidence="1">
    <location>
        <begin position="423"/>
        <end position="437"/>
    </location>
</feature>
<feature type="compositionally biased region" description="Basic and acidic residues" evidence="1">
    <location>
        <begin position="49"/>
        <end position="70"/>
    </location>
</feature>
<feature type="region of interest" description="Disordered" evidence="1">
    <location>
        <begin position="35"/>
        <end position="528"/>
    </location>
</feature>
<organism evidence="2 3">
    <name type="scientific">Tuber aestivum</name>
    <name type="common">summer truffle</name>
    <dbReference type="NCBI Taxonomy" id="59557"/>
    <lineage>
        <taxon>Eukaryota</taxon>
        <taxon>Fungi</taxon>
        <taxon>Dikarya</taxon>
        <taxon>Ascomycota</taxon>
        <taxon>Pezizomycotina</taxon>
        <taxon>Pezizomycetes</taxon>
        <taxon>Pezizales</taxon>
        <taxon>Tuberaceae</taxon>
        <taxon>Tuber</taxon>
    </lineage>
</organism>
<dbReference type="Proteomes" id="UP001412239">
    <property type="component" value="Unassembled WGS sequence"/>
</dbReference>
<reference evidence="2" key="1">
    <citation type="submission" date="2015-10" db="EMBL/GenBank/DDBJ databases">
        <authorList>
            <person name="Regsiter A."/>
            <person name="william w."/>
        </authorList>
    </citation>
    <scope>NUCLEOTIDE SEQUENCE</scope>
    <source>
        <strain evidence="2">Montdore</strain>
    </source>
</reference>
<feature type="compositionally biased region" description="Pro residues" evidence="1">
    <location>
        <begin position="474"/>
        <end position="484"/>
    </location>
</feature>
<accession>A0A292Q7H3</accession>
<feature type="compositionally biased region" description="Polar residues" evidence="1">
    <location>
        <begin position="74"/>
        <end position="101"/>
    </location>
</feature>
<feature type="compositionally biased region" description="Gly residues" evidence="1">
    <location>
        <begin position="244"/>
        <end position="259"/>
    </location>
</feature>
<evidence type="ECO:0000256" key="1">
    <source>
        <dbReference type="SAM" id="MobiDB-lite"/>
    </source>
</evidence>
<evidence type="ECO:0000313" key="2">
    <source>
        <dbReference type="EMBL" id="CUS14895.1"/>
    </source>
</evidence>
<feature type="compositionally biased region" description="Gly residues" evidence="1">
    <location>
        <begin position="148"/>
        <end position="160"/>
    </location>
</feature>
<dbReference type="EMBL" id="LN890954">
    <property type="protein sequence ID" value="CUS14895.1"/>
    <property type="molecule type" value="Genomic_DNA"/>
</dbReference>
<gene>
    <name evidence="2" type="ORF">GSTUAT00000965001</name>
</gene>
<sequence>MCGMRRTVVSKEARRKRIEGNVAMNGQEFYASQSLSRERAAAAPTQPGKHPEYATFDVDKPTPGEPEGERILLTSRSRTVSPPITGTGSDGSFTRSNTLTREPSDRSVGYGPPPRGAGPLSRPMPPGQVGNQYSNGALPTGAGVPPLRGGGYDRGYGGDAYGERGLSPAGFRGPTPPGMYPHAGGLAPPPRRGPSPGQFGHRPPPGNAYGGGGPGYGMGQPQNNAMMGPPPQGGMRGGQASYGVMGGPPTGVLMGGRGGPVPPPGPRQYDYPEGGIVDERMEFEKTLPMASAVGSMRGDERGGGPSGPGGPVELDTDERPSEPSHTGRLSVVNEHGGSTPQDEYIPPRQAWQQQRDNASSEQLRSPPPVELPAGSPSSSHSDHPPAPPTNVASSYYEDVVPAFDTTLPQNHPRSLTPGYPASPSSPPHDPPSFPPLPINSHRNPSNQTFEDLQDGQRSPAMSLSSGFTSISQRPPNPNWQPPPQQQHQQGRRGLTASQVLGGNPDFTLPGSGRGGQRGRGGGPVGMGR</sequence>
<evidence type="ECO:0000313" key="3">
    <source>
        <dbReference type="Proteomes" id="UP001412239"/>
    </source>
</evidence>
<dbReference type="AlphaFoldDB" id="A0A292Q7H3"/>